<accession>A0A7C4V5W4</accession>
<gene>
    <name evidence="2" type="ORF">ENK37_02085</name>
</gene>
<feature type="domain" description="FAD dependent oxidoreductase" evidence="1">
    <location>
        <begin position="3"/>
        <end position="285"/>
    </location>
</feature>
<dbReference type="EMBL" id="DRPZ01000062">
    <property type="protein sequence ID" value="HGY08829.1"/>
    <property type="molecule type" value="Genomic_DNA"/>
</dbReference>
<dbReference type="Proteomes" id="UP000885759">
    <property type="component" value="Unassembled WGS sequence"/>
</dbReference>
<dbReference type="AlphaFoldDB" id="A0A7C4V5W4"/>
<dbReference type="InterPro" id="IPR006076">
    <property type="entry name" value="FAD-dep_OxRdtase"/>
</dbReference>
<dbReference type="SUPFAM" id="SSF51971">
    <property type="entry name" value="Nucleotide-binding domain"/>
    <property type="match status" value="1"/>
</dbReference>
<reference evidence="2" key="1">
    <citation type="journal article" date="2020" name="mSystems">
        <title>Genome- and Community-Level Interaction Insights into Carbon Utilization and Element Cycling Functions of Hydrothermarchaeota in Hydrothermal Sediment.</title>
        <authorList>
            <person name="Zhou Z."/>
            <person name="Liu Y."/>
            <person name="Xu W."/>
            <person name="Pan J."/>
            <person name="Luo Z.H."/>
            <person name="Li M."/>
        </authorList>
    </citation>
    <scope>NUCLEOTIDE SEQUENCE [LARGE SCALE GENOMIC DNA]</scope>
    <source>
        <strain evidence="2">HyVt-570</strain>
    </source>
</reference>
<dbReference type="InterPro" id="IPR036188">
    <property type="entry name" value="FAD/NAD-bd_sf"/>
</dbReference>
<dbReference type="Gene3D" id="3.50.50.60">
    <property type="entry name" value="FAD/NAD(P)-binding domain"/>
    <property type="match status" value="1"/>
</dbReference>
<comment type="caution">
    <text evidence="2">The sequence shown here is derived from an EMBL/GenBank/DDBJ whole genome shotgun (WGS) entry which is preliminary data.</text>
</comment>
<evidence type="ECO:0000259" key="1">
    <source>
        <dbReference type="Pfam" id="PF01266"/>
    </source>
</evidence>
<dbReference type="Pfam" id="PF01266">
    <property type="entry name" value="DAO"/>
    <property type="match status" value="1"/>
</dbReference>
<evidence type="ECO:0000313" key="2">
    <source>
        <dbReference type="EMBL" id="HGY08829.1"/>
    </source>
</evidence>
<proteinExistence type="predicted"/>
<organism evidence="2">
    <name type="scientific">Oceanithermus profundus</name>
    <dbReference type="NCBI Taxonomy" id="187137"/>
    <lineage>
        <taxon>Bacteria</taxon>
        <taxon>Thermotogati</taxon>
        <taxon>Deinococcota</taxon>
        <taxon>Deinococci</taxon>
        <taxon>Thermales</taxon>
        <taxon>Thermaceae</taxon>
        <taxon>Oceanithermus</taxon>
    </lineage>
</organism>
<name>A0A7C4V5W4_9DEIN</name>
<protein>
    <submittedName>
        <fullName evidence="2">FAD-binding oxidoreductase</fullName>
    </submittedName>
</protein>
<sequence>MEALVVGGGIVGLNVALALREAGWGVTLVDPQNRRGLAVAMVNPVRGRRGSVVPEAGEALPLAAAVYGRFLPLHRGVRRPVEPELRAKWRRKLEQSQVAHAWREGDVWLPEAFWVEARTLRARMAAGLPRVLGRAVAWGATQVQLAGGRVLRADRVVWAAGAEGASMTGVGGRYSAGSQLLVAEHFPVASAHGVYAASHAVGGSYLPHSERYTPHVTRYGEVAWMLAKARDLLGFSPTPTGVWAGVRWRTEGRYLYQRGGGWVIGGFGSTAYLLAPLYARRLVERLSG</sequence>